<dbReference type="InterPro" id="IPR016624">
    <property type="entry name" value="UCP014753"/>
</dbReference>
<dbReference type="GeneID" id="81398668"/>
<organism evidence="2 3">
    <name type="scientific">Penicillium alfredii</name>
    <dbReference type="NCBI Taxonomy" id="1506179"/>
    <lineage>
        <taxon>Eukaryota</taxon>
        <taxon>Fungi</taxon>
        <taxon>Dikarya</taxon>
        <taxon>Ascomycota</taxon>
        <taxon>Pezizomycotina</taxon>
        <taxon>Eurotiomycetes</taxon>
        <taxon>Eurotiomycetidae</taxon>
        <taxon>Eurotiales</taxon>
        <taxon>Aspergillaceae</taxon>
        <taxon>Penicillium</taxon>
    </lineage>
</organism>
<evidence type="ECO:0000259" key="1">
    <source>
        <dbReference type="Pfam" id="PF10022"/>
    </source>
</evidence>
<dbReference type="PANTHER" id="PTHR35339:SF4">
    <property type="entry name" value="LINALOOL DEHYDRATASE_ISOMERASE DOMAIN-CONTAINING PROTEIN"/>
    <property type="match status" value="1"/>
</dbReference>
<name>A0A9W9EMD1_9EURO</name>
<evidence type="ECO:0000313" key="2">
    <source>
        <dbReference type="EMBL" id="KAJ5084395.1"/>
    </source>
</evidence>
<proteinExistence type="predicted"/>
<dbReference type="EMBL" id="JAPMSZ010000011">
    <property type="protein sequence ID" value="KAJ5084395.1"/>
    <property type="molecule type" value="Genomic_DNA"/>
</dbReference>
<protein>
    <recommendedName>
        <fullName evidence="1">DUF2264 domain-containing protein</fullName>
    </recommendedName>
</protein>
<comment type="caution">
    <text evidence="2">The sequence shown here is derived from an EMBL/GenBank/DDBJ whole genome shotgun (WGS) entry which is preliminary data.</text>
</comment>
<reference evidence="2" key="2">
    <citation type="journal article" date="2023" name="IMA Fungus">
        <title>Comparative genomic study of the Penicillium genus elucidates a diverse pangenome and 15 lateral gene transfer events.</title>
        <authorList>
            <person name="Petersen C."/>
            <person name="Sorensen T."/>
            <person name="Nielsen M.R."/>
            <person name="Sondergaard T.E."/>
            <person name="Sorensen J.L."/>
            <person name="Fitzpatrick D.A."/>
            <person name="Frisvad J.C."/>
            <person name="Nielsen K.L."/>
        </authorList>
    </citation>
    <scope>NUCLEOTIDE SEQUENCE</scope>
    <source>
        <strain evidence="2">IBT 34128</strain>
    </source>
</reference>
<keyword evidence="3" id="KW-1185">Reference proteome</keyword>
<reference evidence="2" key="1">
    <citation type="submission" date="2022-11" db="EMBL/GenBank/DDBJ databases">
        <authorList>
            <person name="Petersen C."/>
        </authorList>
    </citation>
    <scope>NUCLEOTIDE SEQUENCE</scope>
    <source>
        <strain evidence="2">IBT 34128</strain>
    </source>
</reference>
<sequence length="270" mass="30464">MSVQANGQTRSHTFSTSLFRTRSDLQDACRALLDPLVPHFTPGSSRVKIGSSTTRFDEGGAQIEGFARPLWGLASLLAGGYDYVDAVRWREGIINGTDPESPEFWGDIEDLDQRMVEMCPIGYTLAVAPHVFWDPLTPKQQENVAAWLASINAREMPNTNWLWFRVFANLGLRRNGAPYSLSRIEADMDHLASFHVGGGWSNDGPKSHHQMDYYSGSFAIQFLQLLYSKLAGDFDPERAERYRHRAREFAKDFVHYFAPDGTPLLSRCNL</sequence>
<gene>
    <name evidence="2" type="ORF">NUU61_008974</name>
</gene>
<dbReference type="PANTHER" id="PTHR35339">
    <property type="entry name" value="LINALOOL DEHYDRATASE_ISOMERASE DOMAIN-CONTAINING PROTEIN"/>
    <property type="match status" value="1"/>
</dbReference>
<dbReference type="RefSeq" id="XP_056507792.1">
    <property type="nucleotide sequence ID" value="XM_056659499.1"/>
</dbReference>
<dbReference type="PIRSF" id="PIRSF014753">
    <property type="entry name" value="UCP014753"/>
    <property type="match status" value="1"/>
</dbReference>
<dbReference type="InterPro" id="IPR049349">
    <property type="entry name" value="DUF2264_N"/>
</dbReference>
<dbReference type="Pfam" id="PF10022">
    <property type="entry name" value="DUF2264"/>
    <property type="match status" value="1"/>
</dbReference>
<evidence type="ECO:0000313" key="3">
    <source>
        <dbReference type="Proteomes" id="UP001141434"/>
    </source>
</evidence>
<dbReference type="Proteomes" id="UP001141434">
    <property type="component" value="Unassembled WGS sequence"/>
</dbReference>
<dbReference type="OrthoDB" id="5150166at2759"/>
<feature type="domain" description="DUF2264" evidence="1">
    <location>
        <begin position="21"/>
        <end position="264"/>
    </location>
</feature>
<accession>A0A9W9EMD1</accession>
<dbReference type="AlphaFoldDB" id="A0A9W9EMD1"/>